<evidence type="ECO:0000256" key="1">
    <source>
        <dbReference type="SAM" id="MobiDB-lite"/>
    </source>
</evidence>
<organism evidence="2 3">
    <name type="scientific">Mycolicibacterium tokaiense</name>
    <dbReference type="NCBI Taxonomy" id="39695"/>
    <lineage>
        <taxon>Bacteria</taxon>
        <taxon>Bacillati</taxon>
        <taxon>Actinomycetota</taxon>
        <taxon>Actinomycetes</taxon>
        <taxon>Mycobacteriales</taxon>
        <taxon>Mycobacteriaceae</taxon>
        <taxon>Mycolicibacterium</taxon>
    </lineage>
</organism>
<keyword evidence="3" id="KW-1185">Reference proteome</keyword>
<dbReference type="Proteomes" id="UP000254978">
    <property type="component" value="Unassembled WGS sequence"/>
</dbReference>
<protein>
    <submittedName>
        <fullName evidence="2">Uncharacterized protein</fullName>
    </submittedName>
</protein>
<evidence type="ECO:0000313" key="2">
    <source>
        <dbReference type="EMBL" id="STZ58800.1"/>
    </source>
</evidence>
<feature type="region of interest" description="Disordered" evidence="1">
    <location>
        <begin position="20"/>
        <end position="44"/>
    </location>
</feature>
<feature type="region of interest" description="Disordered" evidence="1">
    <location>
        <begin position="231"/>
        <end position="270"/>
    </location>
</feature>
<gene>
    <name evidence="2" type="ORF">NCTC10821_02319</name>
</gene>
<proteinExistence type="predicted"/>
<dbReference type="EMBL" id="UGQT01000001">
    <property type="protein sequence ID" value="STZ58800.1"/>
    <property type="molecule type" value="Genomic_DNA"/>
</dbReference>
<dbReference type="AlphaFoldDB" id="A0A378TDU2"/>
<reference evidence="2 3" key="1">
    <citation type="submission" date="2018-06" db="EMBL/GenBank/DDBJ databases">
        <authorList>
            <consortium name="Pathogen Informatics"/>
            <person name="Doyle S."/>
        </authorList>
    </citation>
    <scope>NUCLEOTIDE SEQUENCE [LARGE SCALE GENOMIC DNA]</scope>
    <source>
        <strain evidence="2 3">NCTC10821</strain>
    </source>
</reference>
<sequence>MNDDREIIDVEEVELVETANLPALVGDEEESTPARMDTSPPPRWSERWWASVSPETRGRRCVGHKRDGNQCQKLAIKGATVCRTHGGATRHVKAAARVRIENAQNKLVGKLIQFAFDDTKPPEVQLRAIRDALDRGGLKPPAEVVLSQGESKPYESVFEGIYSGPPGIAPTDELPTGYTGYGPEGLEDAHPRPLPTPTGTQGWRQVLGRCKPPRAIADTVICIRITHRDTRTRQAGQNTTSLRASGRPDRLAAASSTATRPVRPPSTTSQVRTLFAWPLTQIGK</sequence>
<evidence type="ECO:0000313" key="3">
    <source>
        <dbReference type="Proteomes" id="UP000254978"/>
    </source>
</evidence>
<feature type="compositionally biased region" description="Polar residues" evidence="1">
    <location>
        <begin position="254"/>
        <end position="270"/>
    </location>
</feature>
<name>A0A378TDU2_9MYCO</name>
<feature type="compositionally biased region" description="Polar residues" evidence="1">
    <location>
        <begin position="233"/>
        <end position="243"/>
    </location>
</feature>
<accession>A0A378TDU2</accession>